<keyword evidence="3" id="KW-0862">Zinc</keyword>
<name>A0A7N0TG41_KALFE</name>
<dbReference type="Pfam" id="PF04968">
    <property type="entry name" value="CHORD"/>
    <property type="match status" value="2"/>
</dbReference>
<dbReference type="GO" id="GO:0050832">
    <property type="term" value="P:defense response to fungus"/>
    <property type="evidence" value="ECO:0007669"/>
    <property type="project" value="TreeGrafter"/>
</dbReference>
<dbReference type="FunFam" id="4.10.1130.20:FF:000003">
    <property type="entry name" value="Cysteine and histidine-rich domain-containing protein RAR1"/>
    <property type="match status" value="1"/>
</dbReference>
<dbReference type="InterPro" id="IPR043316">
    <property type="entry name" value="RAR1"/>
</dbReference>
<dbReference type="EnsemblPlants" id="Kaladp0036s0250.1.v1.1">
    <property type="protein sequence ID" value="Kaladp0036s0250.1.v1.1"/>
    <property type="gene ID" value="Kaladp0036s0250.v1.1"/>
</dbReference>
<evidence type="ECO:0000313" key="6">
    <source>
        <dbReference type="Proteomes" id="UP000594263"/>
    </source>
</evidence>
<dbReference type="Gene3D" id="4.10.1130.20">
    <property type="match status" value="2"/>
</dbReference>
<dbReference type="GO" id="GO:0051879">
    <property type="term" value="F:Hsp90 protein binding"/>
    <property type="evidence" value="ECO:0007669"/>
    <property type="project" value="TreeGrafter"/>
</dbReference>
<evidence type="ECO:0000313" key="5">
    <source>
        <dbReference type="EnsemblPlants" id="Kaladp0036s0250.2.v1.1"/>
    </source>
</evidence>
<evidence type="ECO:0000256" key="1">
    <source>
        <dbReference type="ARBA" id="ARBA00022723"/>
    </source>
</evidence>
<evidence type="ECO:0000256" key="3">
    <source>
        <dbReference type="ARBA" id="ARBA00022833"/>
    </source>
</evidence>
<dbReference type="Proteomes" id="UP000594263">
    <property type="component" value="Unplaced"/>
</dbReference>
<dbReference type="GO" id="GO:0042742">
    <property type="term" value="P:defense response to bacterium"/>
    <property type="evidence" value="ECO:0007669"/>
    <property type="project" value="TreeGrafter"/>
</dbReference>
<feature type="domain" description="CHORD" evidence="4">
    <location>
        <begin position="9"/>
        <end position="67"/>
    </location>
</feature>
<dbReference type="EnsemblPlants" id="Kaladp0036s0250.2.v1.1">
    <property type="protein sequence ID" value="Kaladp0036s0250.2.v1.1"/>
    <property type="gene ID" value="Kaladp0036s0250.v1.1"/>
</dbReference>
<proteinExistence type="predicted"/>
<feature type="domain" description="CHORD" evidence="4">
    <location>
        <begin position="149"/>
        <end position="208"/>
    </location>
</feature>
<dbReference type="PROSITE" id="PS51401">
    <property type="entry name" value="CHORD"/>
    <property type="match status" value="2"/>
</dbReference>
<dbReference type="AlphaFoldDB" id="A0A7N0TG41"/>
<sequence length="214" mass="23427">MEQQAKLQCQRIGCNATFTEDQNPEGSCRYHASPLFHDGTKEWSCCKKRSHDFSLFLEIPGCTTGKHTTGKPVLAQPVLKPHTPSSTLLAATGASAKGTCARCRQGFFCSDHGTQVKTAVTVQKEDLAAKPTATVQVKKAVDITADQTCKNKGCGKTFQEINNHDSACEYHPGPAVFHDRLKGWKCCEMHVNEFDEFMSIPPCAKGWHSADPTP</sequence>
<keyword evidence="1" id="KW-0479">Metal-binding</keyword>
<dbReference type="InterPro" id="IPR007051">
    <property type="entry name" value="CHORD_dom"/>
</dbReference>
<dbReference type="GO" id="GO:0005737">
    <property type="term" value="C:cytoplasm"/>
    <property type="evidence" value="ECO:0007669"/>
    <property type="project" value="TreeGrafter"/>
</dbReference>
<evidence type="ECO:0000256" key="2">
    <source>
        <dbReference type="ARBA" id="ARBA00022737"/>
    </source>
</evidence>
<dbReference type="GO" id="GO:0046872">
    <property type="term" value="F:metal ion binding"/>
    <property type="evidence" value="ECO:0007669"/>
    <property type="project" value="UniProtKB-KW"/>
</dbReference>
<accession>A0A7N0TG41</accession>
<dbReference type="Gramene" id="Kaladp0036s0250.2.v1.1">
    <property type="protein sequence ID" value="Kaladp0036s0250.2.v1.1"/>
    <property type="gene ID" value="Kaladp0036s0250.v1.1"/>
</dbReference>
<keyword evidence="6" id="KW-1185">Reference proteome</keyword>
<dbReference type="PANTHER" id="PTHR47895:SF2">
    <property type="entry name" value="CYSTEINE AND HISTIDINE-RICH DOMAIN-CONTAINING PROTEIN RAR1"/>
    <property type="match status" value="1"/>
</dbReference>
<dbReference type="PANTHER" id="PTHR47895">
    <property type="entry name" value="CYSTEINE AND HISTIDINE-RICH DOMAIN-CONTAINING PROTEIN RAR1"/>
    <property type="match status" value="1"/>
</dbReference>
<protein>
    <recommendedName>
        <fullName evidence="4">CHORD domain-containing protein</fullName>
    </recommendedName>
</protein>
<reference evidence="5" key="1">
    <citation type="submission" date="2021-01" db="UniProtKB">
        <authorList>
            <consortium name="EnsemblPlants"/>
        </authorList>
    </citation>
    <scope>IDENTIFICATION</scope>
</reference>
<dbReference type="OMA" id="PEGSCTY"/>
<evidence type="ECO:0000259" key="4">
    <source>
        <dbReference type="PROSITE" id="PS51401"/>
    </source>
</evidence>
<dbReference type="Gramene" id="Kaladp0036s0250.1.v1.1">
    <property type="protein sequence ID" value="Kaladp0036s0250.1.v1.1"/>
    <property type="gene ID" value="Kaladp0036s0250.v1.1"/>
</dbReference>
<dbReference type="GO" id="GO:0005634">
    <property type="term" value="C:nucleus"/>
    <property type="evidence" value="ECO:0007669"/>
    <property type="project" value="TreeGrafter"/>
</dbReference>
<keyword evidence="2" id="KW-0677">Repeat</keyword>
<organism evidence="5 6">
    <name type="scientific">Kalanchoe fedtschenkoi</name>
    <name type="common">Lavender scallops</name>
    <name type="synonym">South American air plant</name>
    <dbReference type="NCBI Taxonomy" id="63787"/>
    <lineage>
        <taxon>Eukaryota</taxon>
        <taxon>Viridiplantae</taxon>
        <taxon>Streptophyta</taxon>
        <taxon>Embryophyta</taxon>
        <taxon>Tracheophyta</taxon>
        <taxon>Spermatophyta</taxon>
        <taxon>Magnoliopsida</taxon>
        <taxon>eudicotyledons</taxon>
        <taxon>Gunneridae</taxon>
        <taxon>Pentapetalae</taxon>
        <taxon>Saxifragales</taxon>
        <taxon>Crassulaceae</taxon>
        <taxon>Kalanchoe</taxon>
    </lineage>
</organism>